<accession>A0A6I6EN13</accession>
<keyword evidence="3" id="KW-1185">Reference proteome</keyword>
<gene>
    <name evidence="2" type="ORF">GOM49_08080</name>
</gene>
<dbReference type="SUPFAM" id="SSF101498">
    <property type="entry name" value="Anti-sigma factor FlgM"/>
    <property type="match status" value="1"/>
</dbReference>
<keyword evidence="2" id="KW-0969">Cilium</keyword>
<evidence type="ECO:0000259" key="1">
    <source>
        <dbReference type="Pfam" id="PF04316"/>
    </source>
</evidence>
<proteinExistence type="predicted"/>
<organism evidence="2 3">
    <name type="scientific">Clostridium bovifaecis</name>
    <dbReference type="NCBI Taxonomy" id="2184719"/>
    <lineage>
        <taxon>Bacteria</taxon>
        <taxon>Bacillati</taxon>
        <taxon>Bacillota</taxon>
        <taxon>Clostridia</taxon>
        <taxon>Eubacteriales</taxon>
        <taxon>Clostridiaceae</taxon>
        <taxon>Clostridium</taxon>
    </lineage>
</organism>
<dbReference type="Proteomes" id="UP000422764">
    <property type="component" value="Chromosome"/>
</dbReference>
<protein>
    <submittedName>
        <fullName evidence="2">Flagellar biosynthesis anti-sigma factor FlgM</fullName>
    </submittedName>
</protein>
<sequence>MKVTGTSVNKVISMYEINKKQVGKTKEVTKNDTLEISKLGKTLSSFAEGGITSMSPEKLEKIRNEISNGTYKVNPRLIAEKMMEAMKGQVR</sequence>
<feature type="domain" description="Anti-sigma-28 factor FlgM C-terminal" evidence="1">
    <location>
        <begin position="32"/>
        <end position="84"/>
    </location>
</feature>
<keyword evidence="2" id="KW-0966">Cell projection</keyword>
<name>A0A6I6EN13_9CLOT</name>
<dbReference type="Pfam" id="PF04316">
    <property type="entry name" value="FlgM"/>
    <property type="match status" value="1"/>
</dbReference>
<evidence type="ECO:0000313" key="2">
    <source>
        <dbReference type="EMBL" id="QGU95052.1"/>
    </source>
</evidence>
<dbReference type="InterPro" id="IPR031316">
    <property type="entry name" value="FlgM_C"/>
</dbReference>
<dbReference type="EMBL" id="CP046522">
    <property type="protein sequence ID" value="QGU95052.1"/>
    <property type="molecule type" value="Genomic_DNA"/>
</dbReference>
<dbReference type="InterPro" id="IPR035890">
    <property type="entry name" value="Anti-sigma-28_factor_FlgM_sf"/>
</dbReference>
<reference evidence="2 3" key="1">
    <citation type="submission" date="2019-12" db="EMBL/GenBank/DDBJ databases">
        <title>Genome sequenceing of Clostridium bovifaecis.</title>
        <authorList>
            <person name="Yao Y."/>
        </authorList>
    </citation>
    <scope>NUCLEOTIDE SEQUENCE [LARGE SCALE GENOMIC DNA]</scope>
    <source>
        <strain evidence="2 3">BXX</strain>
    </source>
</reference>
<keyword evidence="2" id="KW-0282">Flagellum</keyword>
<evidence type="ECO:0000313" key="3">
    <source>
        <dbReference type="Proteomes" id="UP000422764"/>
    </source>
</evidence>
<dbReference type="AlphaFoldDB" id="A0A6I6EN13"/>